<reference evidence="2" key="1">
    <citation type="journal article" date="2023" name="Plant J.">
        <title>Genome sequences and population genomics provide insights into the demographic history, inbreeding, and mutation load of two 'living fossil' tree species of Dipteronia.</title>
        <authorList>
            <person name="Feng Y."/>
            <person name="Comes H.P."/>
            <person name="Chen J."/>
            <person name="Zhu S."/>
            <person name="Lu R."/>
            <person name="Zhang X."/>
            <person name="Li P."/>
            <person name="Qiu J."/>
            <person name="Olsen K.M."/>
            <person name="Qiu Y."/>
        </authorList>
    </citation>
    <scope>NUCLEOTIDE SEQUENCE</scope>
    <source>
        <strain evidence="2">KIB01</strain>
    </source>
</reference>
<name>A0AAD9U1Y3_9ROSI</name>
<dbReference type="EMBL" id="JANJYI010000006">
    <property type="protein sequence ID" value="KAK2645981.1"/>
    <property type="molecule type" value="Genomic_DNA"/>
</dbReference>
<keyword evidence="1" id="KW-0812">Transmembrane</keyword>
<accession>A0AAD9U1Y3</accession>
<keyword evidence="1" id="KW-0472">Membrane</keyword>
<sequence length="157" mass="18196">MHNDDPSLTEFQYLNCLKASAHSRWYYFHPRPIVSKLILDLPDNNKNWKSKWFFVYGNWGGELHEDGVTRSVPTCFEILVSNSSITVLRDYELDCINTVPEQDRDYRALLDLELLCRLGISASFHPKQGIMHLWLLSPSFVAIIISLQLFYQGKCLG</sequence>
<organism evidence="2 3">
    <name type="scientific">Dipteronia dyeriana</name>
    <dbReference type="NCBI Taxonomy" id="168575"/>
    <lineage>
        <taxon>Eukaryota</taxon>
        <taxon>Viridiplantae</taxon>
        <taxon>Streptophyta</taxon>
        <taxon>Embryophyta</taxon>
        <taxon>Tracheophyta</taxon>
        <taxon>Spermatophyta</taxon>
        <taxon>Magnoliopsida</taxon>
        <taxon>eudicotyledons</taxon>
        <taxon>Gunneridae</taxon>
        <taxon>Pentapetalae</taxon>
        <taxon>rosids</taxon>
        <taxon>malvids</taxon>
        <taxon>Sapindales</taxon>
        <taxon>Sapindaceae</taxon>
        <taxon>Hippocastanoideae</taxon>
        <taxon>Acereae</taxon>
        <taxon>Dipteronia</taxon>
    </lineage>
</organism>
<keyword evidence="3" id="KW-1185">Reference proteome</keyword>
<proteinExistence type="predicted"/>
<dbReference type="AlphaFoldDB" id="A0AAD9U1Y3"/>
<protein>
    <submittedName>
        <fullName evidence="2">Uncharacterized protein</fullName>
    </submittedName>
</protein>
<evidence type="ECO:0000256" key="1">
    <source>
        <dbReference type="SAM" id="Phobius"/>
    </source>
</evidence>
<dbReference type="Proteomes" id="UP001280121">
    <property type="component" value="Unassembled WGS sequence"/>
</dbReference>
<keyword evidence="1" id="KW-1133">Transmembrane helix</keyword>
<gene>
    <name evidence="2" type="ORF">Ddye_021176</name>
</gene>
<comment type="caution">
    <text evidence="2">The sequence shown here is derived from an EMBL/GenBank/DDBJ whole genome shotgun (WGS) entry which is preliminary data.</text>
</comment>
<evidence type="ECO:0000313" key="3">
    <source>
        <dbReference type="Proteomes" id="UP001280121"/>
    </source>
</evidence>
<feature type="transmembrane region" description="Helical" evidence="1">
    <location>
        <begin position="133"/>
        <end position="151"/>
    </location>
</feature>
<evidence type="ECO:0000313" key="2">
    <source>
        <dbReference type="EMBL" id="KAK2645981.1"/>
    </source>
</evidence>